<reference evidence="2 3" key="1">
    <citation type="journal article" date="2024" name="Front Chem Biol">
        <title>Unveiling the potential of Daldinia eschscholtzii MFLUCC 19-0629 through bioactivity and bioinformatics studies for enhanced sustainable agriculture production.</title>
        <authorList>
            <person name="Brooks S."/>
            <person name="Weaver J.A."/>
            <person name="Klomchit A."/>
            <person name="Alharthi S.A."/>
            <person name="Onlamun T."/>
            <person name="Nurani R."/>
            <person name="Vong T.K."/>
            <person name="Alberti F."/>
            <person name="Greco C."/>
        </authorList>
    </citation>
    <scope>NUCLEOTIDE SEQUENCE [LARGE SCALE GENOMIC DNA]</scope>
    <source>
        <strain evidence="2">MFLUCC 19-0629</strain>
    </source>
</reference>
<organism evidence="2 3">
    <name type="scientific">Daldinia eschscholtzii</name>
    <dbReference type="NCBI Taxonomy" id="292717"/>
    <lineage>
        <taxon>Eukaryota</taxon>
        <taxon>Fungi</taxon>
        <taxon>Dikarya</taxon>
        <taxon>Ascomycota</taxon>
        <taxon>Pezizomycotina</taxon>
        <taxon>Sordariomycetes</taxon>
        <taxon>Xylariomycetidae</taxon>
        <taxon>Xylariales</taxon>
        <taxon>Hypoxylaceae</taxon>
        <taxon>Daldinia</taxon>
    </lineage>
</organism>
<dbReference type="Proteomes" id="UP001369815">
    <property type="component" value="Unassembled WGS sequence"/>
</dbReference>
<evidence type="ECO:0000256" key="1">
    <source>
        <dbReference type="SAM" id="Phobius"/>
    </source>
</evidence>
<keyword evidence="1" id="KW-0812">Transmembrane</keyword>
<dbReference type="AlphaFoldDB" id="A0AAX6MV05"/>
<evidence type="ECO:0000313" key="2">
    <source>
        <dbReference type="EMBL" id="KAK6956011.1"/>
    </source>
</evidence>
<keyword evidence="1" id="KW-0472">Membrane</keyword>
<dbReference type="EMBL" id="JBANMG010000003">
    <property type="protein sequence ID" value="KAK6956011.1"/>
    <property type="molecule type" value="Genomic_DNA"/>
</dbReference>
<keyword evidence="1" id="KW-1133">Transmembrane helix</keyword>
<sequence length="78" mass="8262">MVGNSANIYAADGPRYLAGGAATAADALLVAVLAIIARFVLRAQNRKLAARDAFESGELETQPRNPNTTTPVGFRYIL</sequence>
<protein>
    <submittedName>
        <fullName evidence="2">Uncharacterized protein</fullName>
    </submittedName>
</protein>
<evidence type="ECO:0000313" key="3">
    <source>
        <dbReference type="Proteomes" id="UP001369815"/>
    </source>
</evidence>
<proteinExistence type="predicted"/>
<keyword evidence="3" id="KW-1185">Reference proteome</keyword>
<accession>A0AAX6MV05</accession>
<name>A0AAX6MV05_9PEZI</name>
<feature type="transmembrane region" description="Helical" evidence="1">
    <location>
        <begin position="16"/>
        <end position="41"/>
    </location>
</feature>
<gene>
    <name evidence="2" type="ORF">Daesc_003658</name>
</gene>
<comment type="caution">
    <text evidence="2">The sequence shown here is derived from an EMBL/GenBank/DDBJ whole genome shotgun (WGS) entry which is preliminary data.</text>
</comment>